<dbReference type="InterPro" id="IPR051677">
    <property type="entry name" value="AfsR-DnrI-RedD_regulator"/>
</dbReference>
<dbReference type="SUPFAM" id="SSF48452">
    <property type="entry name" value="TPR-like"/>
    <property type="match status" value="2"/>
</dbReference>
<accession>A0A2T4JNY0</accession>
<feature type="domain" description="Bacterial transcriptional activator" evidence="2">
    <location>
        <begin position="91"/>
        <end position="231"/>
    </location>
</feature>
<dbReference type="Gene3D" id="1.25.40.10">
    <property type="entry name" value="Tetratricopeptide repeat domain"/>
    <property type="match status" value="1"/>
</dbReference>
<dbReference type="Proteomes" id="UP000241010">
    <property type="component" value="Unassembled WGS sequence"/>
</dbReference>
<keyword evidence="4" id="KW-1185">Reference proteome</keyword>
<dbReference type="Gene3D" id="1.10.10.10">
    <property type="entry name" value="Winged helix-like DNA-binding domain superfamily/Winged helix DNA-binding domain"/>
    <property type="match status" value="1"/>
</dbReference>
<evidence type="ECO:0000313" key="3">
    <source>
        <dbReference type="EMBL" id="PTE19588.1"/>
    </source>
</evidence>
<protein>
    <submittedName>
        <fullName evidence="3">Transcriptional regulator</fullName>
    </submittedName>
</protein>
<sequence>MMGRLRVWHGEAEVALPPSRKTRGLLAYLALAPRPVGRGRLCELLGSVPDDPRGDLRWCLSKLRSVLDRDGMRRVLVEDDRVSLDLRGCDVDVIEIAAACKAGLEALEPGRLRHVLSLCVGEFLEGATLNRSPQLDHWLTMQRQSFRTRQAELTAILHGSLPSDSPESHLLAEQWVALSPLDARAQRALLAALARDGLPGQAERHLAAAVRLFEAEGEDATPLVLSLREARHRGDGAMRPAPAQTMASPPEPPDPRPEATRASLAVMPLLELQGDGSASQLGAGLTRDIITRLAKLRAFFVIAQGSVFALAERGIDPDAAGRTLGVDYVASGIVRRHGGRFSVTMELAEVRTSRIVWTDGYEAADDEAFEMLDRIGDAIVGSIVGEIETAEKNRAVLKPPNSLNAWESYHRGLWHMHRFTKVDNLQAQHFFRRSIETDPTFARAHAGMSFTHWQNAFQEWENRGRETDLALASAERSLMVDDHDPSAHWAMGRALWLRRDEHQAIAELQQAVGLSPNFALGHYALSFVQSQAGDAAMAIEASDRSRGLSPFDPLLFAMLASRALAHVRLGQFDEAAGWALKASLRPNSHAVIQQITALCLGLAGRAPEGRAIVAGLRQSRQHCHVDEFLRTFRFTPEAEAAFRRAARVVGMDGHSLPDRT</sequence>
<reference evidence="3 4" key="1">
    <citation type="submission" date="2018-03" db="EMBL/GenBank/DDBJ databases">
        <title>Cereibacter changlensis.</title>
        <authorList>
            <person name="Meyer T.E."/>
            <person name="Miller S."/>
            <person name="Lodha T."/>
            <person name="Gandham S."/>
            <person name="Chintalapati S."/>
            <person name="Chintalapati V.R."/>
        </authorList>
    </citation>
    <scope>NUCLEOTIDE SEQUENCE [LARGE SCALE GENOMIC DNA]</scope>
    <source>
        <strain evidence="3 4">JA139</strain>
    </source>
</reference>
<name>A0A2T4JNY0_9RHOB</name>
<dbReference type="RefSeq" id="WP_107665902.1">
    <property type="nucleotide sequence ID" value="NZ_PZKG01000220.1"/>
</dbReference>
<comment type="caution">
    <text evidence="3">The sequence shown here is derived from an EMBL/GenBank/DDBJ whole genome shotgun (WGS) entry which is preliminary data.</text>
</comment>
<dbReference type="InterPro" id="IPR005158">
    <property type="entry name" value="BTAD"/>
</dbReference>
<evidence type="ECO:0000259" key="2">
    <source>
        <dbReference type="SMART" id="SM01043"/>
    </source>
</evidence>
<evidence type="ECO:0000313" key="4">
    <source>
        <dbReference type="Proteomes" id="UP000241010"/>
    </source>
</evidence>
<dbReference type="Gene3D" id="3.40.50.10070">
    <property type="entry name" value="TolB, N-terminal domain"/>
    <property type="match status" value="1"/>
</dbReference>
<gene>
    <name evidence="3" type="ORF">C5F48_22090</name>
</gene>
<dbReference type="InterPro" id="IPR011990">
    <property type="entry name" value="TPR-like_helical_dom_sf"/>
</dbReference>
<proteinExistence type="predicted"/>
<dbReference type="PANTHER" id="PTHR35807">
    <property type="entry name" value="TRANSCRIPTIONAL REGULATOR REDD-RELATED"/>
    <property type="match status" value="1"/>
</dbReference>
<dbReference type="EMBL" id="PZKG01000220">
    <property type="protein sequence ID" value="PTE19588.1"/>
    <property type="molecule type" value="Genomic_DNA"/>
</dbReference>
<dbReference type="SMART" id="SM01043">
    <property type="entry name" value="BTAD"/>
    <property type="match status" value="1"/>
</dbReference>
<feature type="region of interest" description="Disordered" evidence="1">
    <location>
        <begin position="234"/>
        <end position="259"/>
    </location>
</feature>
<evidence type="ECO:0000256" key="1">
    <source>
        <dbReference type="SAM" id="MobiDB-lite"/>
    </source>
</evidence>
<dbReference type="InterPro" id="IPR036388">
    <property type="entry name" value="WH-like_DNA-bd_sf"/>
</dbReference>
<dbReference type="OrthoDB" id="54411at2"/>
<dbReference type="AlphaFoldDB" id="A0A2T4JNY0"/>
<organism evidence="3 4">
    <name type="scientific">Cereibacter changlensis JA139</name>
    <dbReference type="NCBI Taxonomy" id="1188249"/>
    <lineage>
        <taxon>Bacteria</taxon>
        <taxon>Pseudomonadati</taxon>
        <taxon>Pseudomonadota</taxon>
        <taxon>Alphaproteobacteria</taxon>
        <taxon>Rhodobacterales</taxon>
        <taxon>Paracoccaceae</taxon>
        <taxon>Cereibacter</taxon>
    </lineage>
</organism>